<reference evidence="2" key="1">
    <citation type="journal article" date="2008" name="J. Bacteriol.">
        <title>Genome sequence of the fish pathogen Renibacterium salmoninarum suggests reductive evolution away from an environmental Arthrobacter ancestor.</title>
        <authorList>
            <person name="Wiens G.D."/>
            <person name="Rockey D.D."/>
            <person name="Wu Z."/>
            <person name="Chang J."/>
            <person name="Levy R."/>
            <person name="Crane S."/>
            <person name="Chen D.S."/>
            <person name="Capri G.R."/>
            <person name="Burnett J.R."/>
            <person name="Sudheesh P.S."/>
            <person name="Schipma M.J."/>
            <person name="Burd H."/>
            <person name="Bhattacharyya A."/>
            <person name="Rhodes L.D."/>
            <person name="Kaul R."/>
            <person name="Strom M.S."/>
        </authorList>
    </citation>
    <scope>NUCLEOTIDE SEQUENCE [LARGE SCALE GENOMIC DNA]</scope>
    <source>
        <strain evidence="2">ATCC 33209 / DSM 20767 / JCM 11484 / NBRC 15589 / NCIMB 2235</strain>
    </source>
</reference>
<gene>
    <name evidence="1" type="ordered locus">RSal33209_1534</name>
</gene>
<dbReference type="RefSeq" id="WP_012244949.1">
    <property type="nucleotide sequence ID" value="NC_010168.1"/>
</dbReference>
<dbReference type="SUPFAM" id="SSF56784">
    <property type="entry name" value="HAD-like"/>
    <property type="match status" value="1"/>
</dbReference>
<dbReference type="AlphaFoldDB" id="A9WNS1"/>
<dbReference type="KEGG" id="rsa:RSal33209_1534"/>
<protein>
    <submittedName>
        <fullName evidence="1">Predicted hydrolase (HAD superfamily)</fullName>
    </submittedName>
</protein>
<organism evidence="1 2">
    <name type="scientific">Renibacterium salmoninarum (strain ATCC 33209 / DSM 20767 / JCM 11484 / NBRC 15589 / NCIMB 2235)</name>
    <dbReference type="NCBI Taxonomy" id="288705"/>
    <lineage>
        <taxon>Bacteria</taxon>
        <taxon>Bacillati</taxon>
        <taxon>Actinomycetota</taxon>
        <taxon>Actinomycetes</taxon>
        <taxon>Micrococcales</taxon>
        <taxon>Micrococcaceae</taxon>
        <taxon>Renibacterium</taxon>
    </lineage>
</organism>
<sequence>MSMNTLSKLSTDKPLLVLDFDGTVALGDGPIYAYAQAVAKYLDSSDRDRLLATLDEFLAGGPESASELVFKDGYDAVAKLSEHAVNRDQRNAAYFARGEVGVHAPEGLTDFLAEMGQHVHRLLFTNAPLTGVAESLDSLGLTGLIDSIVPNAGKPDGFASKLPELLAGRTPERLLSVGDVWLNDIKHPLEAGCATAFIDRFGLNSGPAHLSAPAIEDLYTGMADWARDPIAFHAAHSVTCSTV</sequence>
<keyword evidence="2" id="KW-1185">Reference proteome</keyword>
<dbReference type="STRING" id="288705.RSal33209_1534"/>
<accession>A9WNS1</accession>
<dbReference type="Gene3D" id="3.40.50.1000">
    <property type="entry name" value="HAD superfamily/HAD-like"/>
    <property type="match status" value="1"/>
</dbReference>
<dbReference type="Proteomes" id="UP000002007">
    <property type="component" value="Chromosome"/>
</dbReference>
<name>A9WNS1_RENSM</name>
<dbReference type="InterPro" id="IPR023214">
    <property type="entry name" value="HAD_sf"/>
</dbReference>
<dbReference type="HOGENOM" id="CLU_067574_0_0_11"/>
<evidence type="ECO:0000313" key="1">
    <source>
        <dbReference type="EMBL" id="ABY23270.1"/>
    </source>
</evidence>
<dbReference type="GO" id="GO:0016787">
    <property type="term" value="F:hydrolase activity"/>
    <property type="evidence" value="ECO:0007669"/>
    <property type="project" value="UniProtKB-KW"/>
</dbReference>
<proteinExistence type="predicted"/>
<dbReference type="eggNOG" id="COG0546">
    <property type="taxonomic scope" value="Bacteria"/>
</dbReference>
<keyword evidence="1" id="KW-0378">Hydrolase</keyword>
<dbReference type="InterPro" id="IPR036412">
    <property type="entry name" value="HAD-like_sf"/>
</dbReference>
<evidence type="ECO:0000313" key="2">
    <source>
        <dbReference type="Proteomes" id="UP000002007"/>
    </source>
</evidence>
<dbReference type="EMBL" id="CP000910">
    <property type="protein sequence ID" value="ABY23270.1"/>
    <property type="molecule type" value="Genomic_DNA"/>
</dbReference>